<protein>
    <submittedName>
        <fullName evidence="2">Uncharacterized protein</fullName>
    </submittedName>
</protein>
<dbReference type="RefSeq" id="WP_343893566.1">
    <property type="nucleotide sequence ID" value="NZ_BAAAFZ010000007.1"/>
</dbReference>
<name>A0ABP3PKS2_9PROT</name>
<proteinExistence type="predicted"/>
<evidence type="ECO:0000313" key="2">
    <source>
        <dbReference type="EMBL" id="GAA0569588.1"/>
    </source>
</evidence>
<organism evidence="2 3">
    <name type="scientific">Craurococcus roseus</name>
    <dbReference type="NCBI Taxonomy" id="77585"/>
    <lineage>
        <taxon>Bacteria</taxon>
        <taxon>Pseudomonadati</taxon>
        <taxon>Pseudomonadota</taxon>
        <taxon>Alphaproteobacteria</taxon>
        <taxon>Acetobacterales</taxon>
        <taxon>Acetobacteraceae</taxon>
        <taxon>Craurococcus</taxon>
    </lineage>
</organism>
<dbReference type="Proteomes" id="UP001501588">
    <property type="component" value="Unassembled WGS sequence"/>
</dbReference>
<feature type="compositionally biased region" description="Basic and acidic residues" evidence="1">
    <location>
        <begin position="1"/>
        <end position="12"/>
    </location>
</feature>
<feature type="region of interest" description="Disordered" evidence="1">
    <location>
        <begin position="1"/>
        <end position="21"/>
    </location>
</feature>
<reference evidence="3" key="1">
    <citation type="journal article" date="2019" name="Int. J. Syst. Evol. Microbiol.">
        <title>The Global Catalogue of Microorganisms (GCM) 10K type strain sequencing project: providing services to taxonomists for standard genome sequencing and annotation.</title>
        <authorList>
            <consortium name="The Broad Institute Genomics Platform"/>
            <consortium name="The Broad Institute Genome Sequencing Center for Infectious Disease"/>
            <person name="Wu L."/>
            <person name="Ma J."/>
        </authorList>
    </citation>
    <scope>NUCLEOTIDE SEQUENCE [LARGE SCALE GENOMIC DNA]</scope>
    <source>
        <strain evidence="3">JCM 9933</strain>
    </source>
</reference>
<accession>A0ABP3PKS2</accession>
<evidence type="ECO:0000313" key="3">
    <source>
        <dbReference type="Proteomes" id="UP001501588"/>
    </source>
</evidence>
<evidence type="ECO:0000256" key="1">
    <source>
        <dbReference type="SAM" id="MobiDB-lite"/>
    </source>
</evidence>
<gene>
    <name evidence="2" type="ORF">GCM10009416_05050</name>
</gene>
<dbReference type="EMBL" id="BAAAFZ010000007">
    <property type="protein sequence ID" value="GAA0569588.1"/>
    <property type="molecule type" value="Genomic_DNA"/>
</dbReference>
<keyword evidence="3" id="KW-1185">Reference proteome</keyword>
<comment type="caution">
    <text evidence="2">The sequence shown here is derived from an EMBL/GenBank/DDBJ whole genome shotgun (WGS) entry which is preliminary data.</text>
</comment>
<sequence>MTNQHKPSEQEHFLVAPRAPGPRGAEALVRFQARARQIPGATVPDVDAASAKRLEVSLPPGAAAALRSEFGDALIFEPDAPLGY</sequence>